<dbReference type="EMBL" id="DS235142">
    <property type="protein sequence ID" value="EEB12468.1"/>
    <property type="molecule type" value="Genomic_DNA"/>
</dbReference>
<sequence length="1766" mass="201579">MNETERRAQEYIKRAEWEKAVECFDQLLVTNQNNRNGTLPKDKLVNILIGKSECNFALGRNDIVVQDCRKALKLYVENDVYGSQKDKARKLLIQSLIQNKRFSEAESVVKEWLQRGKVQSDTKKILEQLKNKFQNYGQRNQNVTLQKIEEDLLVLQATLEGGNNNTTVGEKTKKNIQKLEIMSNVKDSSKKGGNTHNFREQQMHQKLLENNNNNNNNNSDMRNSQDEFNCSYCSLKFHDIASLRSHCLTGSHQTVIMSDEGRDWKYRPPPRGLTADAYSLCESFQEKGCCRYGAQCVDAHGPDELSEWSERFEYRRMKLQRASEKQLYGKSYTEQLLEKWVNSPNPEKVMKDKLEGIDESISGNLTTSVSSKNSQREWTFLLKTKKKIRAVALLQDAHRNHFSLRQVATGNNASKALSSTDWKPVNDQEWTSAKDSSSLDSESSEILEHRIKVGFKTEIYGTFRQSVVFDFGSEPVLVKHLCVDVVPVTDVDRIKEIRKELTLSSSERWDSENSDVVIFTSPVLQLVGSPGTVAEDSEKEKQLLQYYSTPRADTFQLTQSTVSEKKLTKNNYRDRMHELLYVEEMARYEQVARYNLTTKLHIVNCYLLASNGMANSTAKYAHNGELFALMSLGKDISEDTSAGRLILNNCSTVLLTASKSTTKVYEALIEDKGKNMIYLRLSSASVTALKLKPDSDFFCEIQFQLNRVPYCEWHYAIDKISDYKIIFPDTYLEPNIPWTPQRQWTDIIDSRLNLKQREAVVAITTPISTALPPILIIGPFGTGKTYTLAQAIKQLLTQPEAKVLVCTHSNSAADLYIKDYLHPYVEAGHEEAKPLRIYYHKRWVATVNSVVQKYCLIEMVNGIRTFKIPTLEDIVKHRIVVVTLSISMYLSTLGLKKGHFSHILLDEAAQAMECEAIMPLALANGNTRIVLAGDHMQLSPELFSQFARERNLHVSLLERLYDHYPATFPCKILLCENYRAHEAIINFTSELFYDQKLVSSGKQPRHERFYPLTFFTTRGEDVQDINSTAFYNNSEVYEVVERVSELKKRWPSAWGKLDDQSIGIMTPYADQVFRIRSELRKRRMGGISVERVLNVQGKQFRAIFLSTVRTRRTCVCDIKGEESNKIDYGFLSNSKLLNTAITRAQSLVAVVGDPVALCSIGRCRKVWERFIEICNENKSLFGITWSLLRSQLDGVELKKTYTLNPLAPEFVPRSFHNESYIKLPSLLGSYGQGMVPPRFPGPPYIHPPVPYPVYYYSNPNQPGPIYQVRPNVPYHLNATNPWAGFPASSPTNALGNPNWNLNIKKKSPEIRKDDVNVLRPDIKPVLSSMEGINPQGPQNLMLENYLGVRPNPIPHHSNIEGLGDQHIQIHSKQQPHQIQQQPQQTSLIRPLHLDKPEQIQFLNNVHFPERHFPRSQTQPGVISNAPADWQNLLPPNTSLADVLESRGLQMDWYRHLLNTAGIEIASRFRDLVLRSSRKQNPSPEVNRAMDDLFGDKSLPPFPFLNGMRIQENGDIMNHGGQINRPLKLATKPFLLQDLEAAMLLSASIQQTPLITNNVEPLPLTQQHRFEPAHDLVIQNSPSMPLYRRQPTQNPETTMNPVNRNLPEEINVEQFLNNFNMIHLNSKAWELDKVQSELKVINRDMYINNMQEMDYNVNKNQPIQVTGNDKINGNQMPGFANFSRAMFQPPPRHLAPAPVTESPYINDFHLNGREQDIDESATTRHSNIETTYASVLRAQPTKNQRPEEEKIGDPFGILKDLANSKSS</sequence>
<dbReference type="CDD" id="cd18077">
    <property type="entry name" value="DEXXQc_HELZ"/>
    <property type="match status" value="1"/>
</dbReference>
<keyword evidence="4" id="KW-0378">Hydrolase</keyword>
<accession>E0VGG2</accession>
<evidence type="ECO:0000256" key="2">
    <source>
        <dbReference type="SAM" id="MobiDB-lite"/>
    </source>
</evidence>
<dbReference type="InterPro" id="IPR011990">
    <property type="entry name" value="TPR-like_helical_dom_sf"/>
</dbReference>
<reference evidence="5" key="3">
    <citation type="submission" date="2021-02" db="UniProtKB">
        <authorList>
            <consortium name="EnsemblMetazoa"/>
        </authorList>
    </citation>
    <scope>IDENTIFICATION</scope>
    <source>
        <strain evidence="5">USDA</strain>
    </source>
</reference>
<dbReference type="GO" id="GO:0035194">
    <property type="term" value="P:regulatory ncRNA-mediated post-transcriptional gene silencing"/>
    <property type="evidence" value="ECO:0007669"/>
    <property type="project" value="TreeGrafter"/>
</dbReference>
<dbReference type="RefSeq" id="XP_002425206.1">
    <property type="nucleotide sequence ID" value="XM_002425161.1"/>
</dbReference>
<feature type="region of interest" description="Disordered" evidence="2">
    <location>
        <begin position="1722"/>
        <end position="1766"/>
    </location>
</feature>
<keyword evidence="1" id="KW-0479">Metal-binding</keyword>
<dbReference type="SUPFAM" id="SSF52540">
    <property type="entry name" value="P-loop containing nucleoside triphosphate hydrolases"/>
    <property type="match status" value="1"/>
</dbReference>
<dbReference type="CTD" id="8240122"/>
<dbReference type="InterPro" id="IPR013087">
    <property type="entry name" value="Znf_C2H2_type"/>
</dbReference>
<dbReference type="InterPro" id="IPR049569">
    <property type="entry name" value="HELZ_DEAD-box_1"/>
</dbReference>
<dbReference type="InterPro" id="IPR009818">
    <property type="entry name" value="PAM2_motif"/>
</dbReference>
<dbReference type="InterPro" id="IPR045055">
    <property type="entry name" value="DNA2/NAM7-like"/>
</dbReference>
<dbReference type="Pfam" id="PF13086">
    <property type="entry name" value="AAA_11"/>
    <property type="match status" value="2"/>
</dbReference>
<evidence type="ECO:0000259" key="3">
    <source>
        <dbReference type="PROSITE" id="PS50103"/>
    </source>
</evidence>
<dbReference type="eggNOG" id="KOG1804">
    <property type="taxonomic scope" value="Eukaryota"/>
</dbReference>
<dbReference type="Gene3D" id="1.25.40.10">
    <property type="entry name" value="Tetratricopeptide repeat domain"/>
    <property type="match status" value="1"/>
</dbReference>
<evidence type="ECO:0000313" key="4">
    <source>
        <dbReference type="EMBL" id="EEB12468.1"/>
    </source>
</evidence>
<feature type="domain" description="C3H1-type" evidence="3">
    <location>
        <begin position="280"/>
        <end position="303"/>
    </location>
</feature>
<reference evidence="4" key="2">
    <citation type="submission" date="2007-04" db="EMBL/GenBank/DDBJ databases">
        <title>The genome of the human body louse.</title>
        <authorList>
            <consortium name="The Human Body Louse Genome Consortium"/>
            <person name="Kirkness E."/>
            <person name="Walenz B."/>
            <person name="Hass B."/>
            <person name="Bruggner R."/>
            <person name="Strausberg R."/>
        </authorList>
    </citation>
    <scope>NUCLEOTIDE SEQUENCE</scope>
    <source>
        <strain evidence="4">USDA</strain>
    </source>
</reference>
<feature type="compositionally biased region" description="Polar residues" evidence="2">
    <location>
        <begin position="1722"/>
        <end position="1732"/>
    </location>
</feature>
<dbReference type="FunCoup" id="E0VGG2">
    <property type="interactions" value="23"/>
</dbReference>
<reference evidence="4" key="1">
    <citation type="submission" date="2007-04" db="EMBL/GenBank/DDBJ databases">
        <title>Annotation of Pediculus humanus corporis strain USDA.</title>
        <authorList>
            <person name="Kirkness E."/>
            <person name="Hannick L."/>
            <person name="Hass B."/>
            <person name="Bruggner R."/>
            <person name="Lawson D."/>
            <person name="Bidwell S."/>
            <person name="Joardar V."/>
            <person name="Caler E."/>
            <person name="Walenz B."/>
            <person name="Inman J."/>
            <person name="Schobel S."/>
            <person name="Galinsky K."/>
            <person name="Amedeo P."/>
            <person name="Strausberg R."/>
        </authorList>
    </citation>
    <scope>NUCLEOTIDE SEQUENCE</scope>
    <source>
        <strain evidence="4">USDA</strain>
    </source>
</reference>
<dbReference type="GeneID" id="8240122"/>
<dbReference type="EMBL" id="AAZO01002119">
    <property type="status" value="NOT_ANNOTATED_CDS"/>
    <property type="molecule type" value="Genomic_DNA"/>
</dbReference>
<dbReference type="KEGG" id="phu:Phum_PHUM182280"/>
<dbReference type="STRING" id="121224.E0VGG2"/>
<dbReference type="EnsemblMetazoa" id="PHUM182280-RA">
    <property type="protein sequence ID" value="PHUM182280-PA"/>
    <property type="gene ID" value="PHUM182280"/>
</dbReference>
<dbReference type="SUPFAM" id="SSF48452">
    <property type="entry name" value="TPR-like"/>
    <property type="match status" value="1"/>
</dbReference>
<name>E0VGG2_PEDHC</name>
<dbReference type="FunFam" id="3.40.50.300:FF:000453">
    <property type="entry name" value="Probable helicase with zinc finger domain"/>
    <property type="match status" value="1"/>
</dbReference>
<keyword evidence="1" id="KW-0862">Zinc</keyword>
<dbReference type="PANTHER" id="PTHR10887:SF365">
    <property type="entry name" value="HELICASE WITH ZINC FINGER DOMAIN-RELATED"/>
    <property type="match status" value="1"/>
</dbReference>
<dbReference type="PANTHER" id="PTHR10887">
    <property type="entry name" value="DNA2/NAM7 HELICASE FAMILY"/>
    <property type="match status" value="1"/>
</dbReference>
<evidence type="ECO:0000313" key="6">
    <source>
        <dbReference type="Proteomes" id="UP000009046"/>
    </source>
</evidence>
<dbReference type="InterPro" id="IPR041677">
    <property type="entry name" value="DNA2/NAM7_AAA_11"/>
</dbReference>
<keyword evidence="4" id="KW-0547">Nucleotide-binding</keyword>
<evidence type="ECO:0000313" key="5">
    <source>
        <dbReference type="EnsemblMetazoa" id="PHUM182280-PA"/>
    </source>
</evidence>
<feature type="zinc finger region" description="C3H1-type" evidence="1">
    <location>
        <begin position="280"/>
        <end position="303"/>
    </location>
</feature>
<dbReference type="InterPro" id="IPR041679">
    <property type="entry name" value="DNA2/NAM7-like_C"/>
</dbReference>
<dbReference type="InterPro" id="IPR047187">
    <property type="entry name" value="SF1_C_Upf1"/>
</dbReference>
<dbReference type="FunFam" id="3.40.50.300:FF:000419">
    <property type="entry name" value="Probable helicase with zinc finger domain"/>
    <property type="match status" value="1"/>
</dbReference>
<dbReference type="GO" id="GO:0004386">
    <property type="term" value="F:helicase activity"/>
    <property type="evidence" value="ECO:0007669"/>
    <property type="project" value="UniProtKB-KW"/>
</dbReference>
<protein>
    <submittedName>
        <fullName evidence="4">Helicase with zinc finger protein domain helz, putative</fullName>
    </submittedName>
</protein>
<evidence type="ECO:0000256" key="1">
    <source>
        <dbReference type="PROSITE-ProRule" id="PRU00723"/>
    </source>
</evidence>
<dbReference type="InterPro" id="IPR027417">
    <property type="entry name" value="P-loop_NTPase"/>
</dbReference>
<gene>
    <name evidence="5" type="primary">8240122</name>
    <name evidence="4" type="ORF">Phum_PHUM182280</name>
</gene>
<dbReference type="Pfam" id="PF07145">
    <property type="entry name" value="PAM2"/>
    <property type="match status" value="1"/>
</dbReference>
<dbReference type="OMA" id="FCEWHLA"/>
<dbReference type="OrthoDB" id="5988104at2759"/>
<dbReference type="Gene3D" id="3.40.50.300">
    <property type="entry name" value="P-loop containing nucleotide triphosphate hydrolases"/>
    <property type="match status" value="2"/>
</dbReference>
<dbReference type="PROSITE" id="PS50103">
    <property type="entry name" value="ZF_C3H1"/>
    <property type="match status" value="1"/>
</dbReference>
<dbReference type="Gene3D" id="4.10.1000.10">
    <property type="entry name" value="Zinc finger, CCCH-type"/>
    <property type="match status" value="1"/>
</dbReference>
<dbReference type="GO" id="GO:0005829">
    <property type="term" value="C:cytosol"/>
    <property type="evidence" value="ECO:0007669"/>
    <property type="project" value="TreeGrafter"/>
</dbReference>
<dbReference type="InParanoid" id="E0VGG2"/>
<keyword evidence="1" id="KW-0863">Zinc-finger</keyword>
<organism>
    <name type="scientific">Pediculus humanus subsp. corporis</name>
    <name type="common">Body louse</name>
    <dbReference type="NCBI Taxonomy" id="121224"/>
    <lineage>
        <taxon>Eukaryota</taxon>
        <taxon>Metazoa</taxon>
        <taxon>Ecdysozoa</taxon>
        <taxon>Arthropoda</taxon>
        <taxon>Hexapoda</taxon>
        <taxon>Insecta</taxon>
        <taxon>Pterygota</taxon>
        <taxon>Neoptera</taxon>
        <taxon>Paraneoptera</taxon>
        <taxon>Psocodea</taxon>
        <taxon>Troctomorpha</taxon>
        <taxon>Phthiraptera</taxon>
        <taxon>Anoplura</taxon>
        <taxon>Pediculidae</taxon>
        <taxon>Pediculus</taxon>
    </lineage>
</organism>
<keyword evidence="4" id="KW-0347">Helicase</keyword>
<dbReference type="InterPro" id="IPR000571">
    <property type="entry name" value="Znf_CCCH"/>
</dbReference>
<dbReference type="CDD" id="cd18808">
    <property type="entry name" value="SF1_C_Upf1"/>
    <property type="match status" value="1"/>
</dbReference>
<dbReference type="PROSITE" id="PS00028">
    <property type="entry name" value="ZINC_FINGER_C2H2_1"/>
    <property type="match status" value="1"/>
</dbReference>
<proteinExistence type="predicted"/>
<dbReference type="GO" id="GO:0008270">
    <property type="term" value="F:zinc ion binding"/>
    <property type="evidence" value="ECO:0007669"/>
    <property type="project" value="UniProtKB-KW"/>
</dbReference>
<dbReference type="GO" id="GO:0043186">
    <property type="term" value="C:P granule"/>
    <property type="evidence" value="ECO:0007669"/>
    <property type="project" value="TreeGrafter"/>
</dbReference>
<dbReference type="VEuPathDB" id="VectorBase:PHUM182280"/>
<keyword evidence="4" id="KW-0067">ATP-binding</keyword>
<keyword evidence="6" id="KW-1185">Reference proteome</keyword>
<dbReference type="Proteomes" id="UP000009046">
    <property type="component" value="Unassembled WGS sequence"/>
</dbReference>
<dbReference type="Pfam" id="PF13087">
    <property type="entry name" value="AAA_12"/>
    <property type="match status" value="1"/>
</dbReference>
<dbReference type="HOGENOM" id="CLU_001451_2_0_1"/>